<sequence>MSLKGIKKAIIRTPFQLLERKTVEDQTLKEWDHDLDVSVSGLTFLTNQLTRYRKISTEILNDQIDIVHLYKRIHRPLSSQKLEPKDNQLSFDEKTQETFETDKEFDDSYRLMYLLQKQVIDRVSELETSVKAQCKEMAAHIHGVRSLIKKRNHKKVDYEMSKSNVQKIISKKDHFAEKDIENLEKNQAQMDVALETFLEFDDKIRLIVPQCLEYLSEFLNKITLKCYYEQLSIDEYIHRKIHEFSVANGIVKTDGKSPDFSTMTSDWEDQIVPIMVKIENLELIKSYQHLTNKNFLQRSTNVVKEKTLVASEKSVHTTGAILTKLSNTNQNFSFKSGSIENPVKPAHPEGIFWKPLDPFDEGFFDANLPTDTANEREKIHTPVLESSKSWMRPLSLKSDQPVPDINSPVSPVAKEEDAEEAEEPTHSPITETESSAHKATKTEPYKSIPNAKIAEALKNQNRSPQIVRCPVTTNLRSEPLVNFNLRDYVASRSSITSFIFCKQLVKNA</sequence>
<dbReference type="InterPro" id="IPR046982">
    <property type="entry name" value="BIN3/RVS161-like"/>
</dbReference>
<dbReference type="KEGG" id="ppa:PAS_chr3_0983"/>
<dbReference type="GO" id="GO:0030479">
    <property type="term" value="C:actin cortical patch"/>
    <property type="evidence" value="ECO:0007669"/>
    <property type="project" value="TreeGrafter"/>
</dbReference>
<accession>C4R660</accession>
<dbReference type="InterPro" id="IPR027267">
    <property type="entry name" value="AH/BAR_dom_sf"/>
</dbReference>
<dbReference type="EMBL" id="FN392321">
    <property type="protein sequence ID" value="CAY71046.1"/>
    <property type="molecule type" value="Genomic_DNA"/>
</dbReference>
<dbReference type="STRING" id="644223.C4R660"/>
<dbReference type="GO" id="GO:1990528">
    <property type="term" value="C:Rvs161p-Rvs167p complex"/>
    <property type="evidence" value="ECO:0007669"/>
    <property type="project" value="TreeGrafter"/>
</dbReference>
<dbReference type="PANTHER" id="PTHR47174:SF1">
    <property type="entry name" value="REDUCED VIABILITY UPON STARVATION PROTEIN 167"/>
    <property type="match status" value="1"/>
</dbReference>
<dbReference type="HOGENOM" id="CLU_556794_0_0_1"/>
<feature type="region of interest" description="Disordered" evidence="1">
    <location>
        <begin position="391"/>
        <end position="441"/>
    </location>
</feature>
<gene>
    <name evidence="2" type="ordered locus">PAS_chr3_0983</name>
</gene>
<dbReference type="GO" id="GO:0097320">
    <property type="term" value="P:plasma membrane tubulation"/>
    <property type="evidence" value="ECO:0007669"/>
    <property type="project" value="TreeGrafter"/>
</dbReference>
<reference evidence="2 3" key="1">
    <citation type="journal article" date="2009" name="Nat. Biotechnol.">
        <title>Genome sequence of the recombinant protein production host Pichia pastoris.</title>
        <authorList>
            <person name="De Schutter K."/>
            <person name="Lin Y.C."/>
            <person name="Tiels P."/>
            <person name="Van Hecke A."/>
            <person name="Glinka S."/>
            <person name="Weber-Lehmann J."/>
            <person name="Rouze P."/>
            <person name="Van de Peer Y."/>
            <person name="Callewaert N."/>
        </authorList>
    </citation>
    <scope>NUCLEOTIDE SEQUENCE [LARGE SCALE GENOMIC DNA]</scope>
    <source>
        <strain evidence="3">GS115 / ATCC 20864</strain>
    </source>
</reference>
<organism evidence="2 3">
    <name type="scientific">Komagataella phaffii (strain GS115 / ATCC 20864)</name>
    <name type="common">Yeast</name>
    <name type="synonym">Pichia pastoris</name>
    <dbReference type="NCBI Taxonomy" id="644223"/>
    <lineage>
        <taxon>Eukaryota</taxon>
        <taxon>Fungi</taxon>
        <taxon>Dikarya</taxon>
        <taxon>Ascomycota</taxon>
        <taxon>Saccharomycotina</taxon>
        <taxon>Pichiomycetes</taxon>
        <taxon>Pichiales</taxon>
        <taxon>Pichiaceae</taxon>
        <taxon>Komagataella</taxon>
    </lineage>
</organism>
<name>C4R660_KOMPG</name>
<dbReference type="AlphaFoldDB" id="C4R660"/>
<dbReference type="RefSeq" id="XP_002493225.1">
    <property type="nucleotide sequence ID" value="XM_002493180.1"/>
</dbReference>
<evidence type="ECO:0000313" key="2">
    <source>
        <dbReference type="EMBL" id="CAY71046.1"/>
    </source>
</evidence>
<protein>
    <submittedName>
        <fullName evidence="2">Actin-associated protein, subunit of a complex (Rvs161p-Rvs167p)</fullName>
    </submittedName>
</protein>
<dbReference type="PANTHER" id="PTHR47174">
    <property type="entry name" value="BRIDGING INTEGRATOR 3"/>
    <property type="match status" value="1"/>
</dbReference>
<dbReference type="GO" id="GO:0031097">
    <property type="term" value="C:medial cortex"/>
    <property type="evidence" value="ECO:0007669"/>
    <property type="project" value="TreeGrafter"/>
</dbReference>
<dbReference type="OMA" id="EIRCLEM"/>
<evidence type="ECO:0000256" key="1">
    <source>
        <dbReference type="SAM" id="MobiDB-lite"/>
    </source>
</evidence>
<dbReference type="GO" id="GO:0008289">
    <property type="term" value="F:lipid binding"/>
    <property type="evidence" value="ECO:0007669"/>
    <property type="project" value="TreeGrafter"/>
</dbReference>
<dbReference type="InParanoid" id="C4R660"/>
<dbReference type="eggNOG" id="KOG3771">
    <property type="taxonomic scope" value="Eukaryota"/>
</dbReference>
<dbReference type="SUPFAM" id="SSF103657">
    <property type="entry name" value="BAR/IMD domain-like"/>
    <property type="match status" value="1"/>
</dbReference>
<dbReference type="Proteomes" id="UP000000314">
    <property type="component" value="Chromosome 3"/>
</dbReference>
<dbReference type="OrthoDB" id="10255128at2759"/>
<dbReference type="GO" id="GO:0043332">
    <property type="term" value="C:mating projection tip"/>
    <property type="evidence" value="ECO:0007669"/>
    <property type="project" value="TreeGrafter"/>
</dbReference>
<keyword evidence="3" id="KW-1185">Reference proteome</keyword>
<proteinExistence type="predicted"/>
<dbReference type="GO" id="GO:0006897">
    <property type="term" value="P:endocytosis"/>
    <property type="evidence" value="ECO:0007669"/>
    <property type="project" value="InterPro"/>
</dbReference>
<dbReference type="GO" id="GO:0051666">
    <property type="term" value="P:actin cortical patch localization"/>
    <property type="evidence" value="ECO:0007669"/>
    <property type="project" value="InterPro"/>
</dbReference>
<evidence type="ECO:0000313" key="3">
    <source>
        <dbReference type="Proteomes" id="UP000000314"/>
    </source>
</evidence>
<dbReference type="Gene3D" id="1.20.1270.60">
    <property type="entry name" value="Arfaptin homology (AH) domain/BAR domain"/>
    <property type="match status" value="1"/>
</dbReference>
<dbReference type="GeneID" id="8199729"/>